<keyword evidence="1" id="KW-0812">Transmembrane</keyword>
<dbReference type="EMBL" id="QGGP01000001">
    <property type="protein sequence ID" value="PWK20516.1"/>
    <property type="molecule type" value="Genomic_DNA"/>
</dbReference>
<proteinExistence type="predicted"/>
<feature type="transmembrane region" description="Helical" evidence="1">
    <location>
        <begin position="32"/>
        <end position="53"/>
    </location>
</feature>
<keyword evidence="1" id="KW-0472">Membrane</keyword>
<name>A0A316DRQ9_9FLAO</name>
<comment type="caution">
    <text evidence="2">The sequence shown here is derived from an EMBL/GenBank/DDBJ whole genome shotgun (WGS) entry which is preliminary data.</text>
</comment>
<gene>
    <name evidence="2" type="ORF">LX78_00216</name>
</gene>
<dbReference type="AlphaFoldDB" id="A0A316DRQ9"/>
<protein>
    <submittedName>
        <fullName evidence="2">Uncharacterized protein</fullName>
    </submittedName>
</protein>
<evidence type="ECO:0000256" key="1">
    <source>
        <dbReference type="SAM" id="Phobius"/>
    </source>
</evidence>
<keyword evidence="1" id="KW-1133">Transmembrane helix</keyword>
<evidence type="ECO:0000313" key="3">
    <source>
        <dbReference type="Proteomes" id="UP000245430"/>
    </source>
</evidence>
<dbReference type="Proteomes" id="UP000245430">
    <property type="component" value="Unassembled WGS sequence"/>
</dbReference>
<sequence length="55" mass="5629">MVASVLLVLISFVCVAQSTPPPPMPPPPPGLPIDGGIIAGIFIGIVIGVKKLLKR</sequence>
<reference evidence="2 3" key="1">
    <citation type="submission" date="2018-05" db="EMBL/GenBank/DDBJ databases">
        <title>Genomic Encyclopedia of Archaeal and Bacterial Type Strains, Phase II (KMG-II): from individual species to whole genera.</title>
        <authorList>
            <person name="Goeker M."/>
        </authorList>
    </citation>
    <scope>NUCLEOTIDE SEQUENCE [LARGE SCALE GENOMIC DNA]</scope>
    <source>
        <strain evidence="2 3">DSM 22637</strain>
    </source>
</reference>
<accession>A0A316DRQ9</accession>
<keyword evidence="3" id="KW-1185">Reference proteome</keyword>
<evidence type="ECO:0000313" key="2">
    <source>
        <dbReference type="EMBL" id="PWK20516.1"/>
    </source>
</evidence>
<organism evidence="2 3">
    <name type="scientific">Xanthomarina spongicola</name>
    <dbReference type="NCBI Taxonomy" id="570520"/>
    <lineage>
        <taxon>Bacteria</taxon>
        <taxon>Pseudomonadati</taxon>
        <taxon>Bacteroidota</taxon>
        <taxon>Flavobacteriia</taxon>
        <taxon>Flavobacteriales</taxon>
        <taxon>Flavobacteriaceae</taxon>
        <taxon>Xanthomarina</taxon>
    </lineage>
</organism>